<dbReference type="EMBL" id="JAWJZY010000002">
    <property type="protein sequence ID" value="MEE8658154.1"/>
    <property type="molecule type" value="Genomic_DNA"/>
</dbReference>
<feature type="transmembrane region" description="Helical" evidence="8">
    <location>
        <begin position="137"/>
        <end position="156"/>
    </location>
</feature>
<evidence type="ECO:0000256" key="9">
    <source>
        <dbReference type="SAM" id="MobiDB-lite"/>
    </source>
</evidence>
<dbReference type="RefSeq" id="WP_394819125.1">
    <property type="nucleotide sequence ID" value="NZ_JAWJZY010000002.1"/>
</dbReference>
<evidence type="ECO:0000259" key="10">
    <source>
        <dbReference type="PROSITE" id="PS50850"/>
    </source>
</evidence>
<dbReference type="PROSITE" id="PS50850">
    <property type="entry name" value="MFS"/>
    <property type="match status" value="1"/>
</dbReference>
<dbReference type="Proteomes" id="UP001312908">
    <property type="component" value="Unassembled WGS sequence"/>
</dbReference>
<dbReference type="SUPFAM" id="SSF103473">
    <property type="entry name" value="MFS general substrate transporter"/>
    <property type="match status" value="1"/>
</dbReference>
<dbReference type="NCBIfam" id="TIGR00710">
    <property type="entry name" value="efflux_Bcr_CflA"/>
    <property type="match status" value="1"/>
</dbReference>
<organism evidence="11 12">
    <name type="scientific">Sorlinia euscelidii</name>
    <dbReference type="NCBI Taxonomy" id="3081148"/>
    <lineage>
        <taxon>Bacteria</taxon>
        <taxon>Pseudomonadati</taxon>
        <taxon>Pseudomonadota</taxon>
        <taxon>Alphaproteobacteria</taxon>
        <taxon>Acetobacterales</taxon>
        <taxon>Acetobacteraceae</taxon>
        <taxon>Sorlinia</taxon>
    </lineage>
</organism>
<feature type="transmembrane region" description="Helical" evidence="8">
    <location>
        <begin position="113"/>
        <end position="131"/>
    </location>
</feature>
<feature type="region of interest" description="Disordered" evidence="9">
    <location>
        <begin position="1"/>
        <end position="35"/>
    </location>
</feature>
<comment type="subcellular location">
    <subcellularLocation>
        <location evidence="8">Cell inner membrane</location>
        <topology evidence="8">Multi-pass membrane protein</topology>
    </subcellularLocation>
    <subcellularLocation>
        <location evidence="1">Cell membrane</location>
        <topology evidence="1">Multi-pass membrane protein</topology>
    </subcellularLocation>
</comment>
<proteinExistence type="inferred from homology"/>
<keyword evidence="7 8" id="KW-0472">Membrane</keyword>
<accession>A0ABU7U2T3</accession>
<feature type="transmembrane region" description="Helical" evidence="8">
    <location>
        <begin position="79"/>
        <end position="101"/>
    </location>
</feature>
<evidence type="ECO:0000256" key="3">
    <source>
        <dbReference type="ARBA" id="ARBA00022448"/>
    </source>
</evidence>
<dbReference type="InterPro" id="IPR020846">
    <property type="entry name" value="MFS_dom"/>
</dbReference>
<evidence type="ECO:0000313" key="12">
    <source>
        <dbReference type="Proteomes" id="UP001312908"/>
    </source>
</evidence>
<dbReference type="Gene3D" id="1.20.1720.10">
    <property type="entry name" value="Multidrug resistance protein D"/>
    <property type="match status" value="1"/>
</dbReference>
<feature type="transmembrane region" description="Helical" evidence="8">
    <location>
        <begin position="198"/>
        <end position="218"/>
    </location>
</feature>
<evidence type="ECO:0000313" key="11">
    <source>
        <dbReference type="EMBL" id="MEE8658154.1"/>
    </source>
</evidence>
<dbReference type="InterPro" id="IPR036259">
    <property type="entry name" value="MFS_trans_sf"/>
</dbReference>
<reference evidence="11 12" key="1">
    <citation type="submission" date="2023-10" db="EMBL/GenBank/DDBJ databases">
        <title>Sorlinia euscelidii gen. nov., sp. nov., an acetic acid bacteria isolated from the gut of Euscelidius variegatus emitter.</title>
        <authorList>
            <person name="Michoud G."/>
            <person name="Marasco R."/>
            <person name="Seferji K."/>
            <person name="Gonella E."/>
            <person name="Garuglieri E."/>
            <person name="Alma A."/>
            <person name="Mapelli F."/>
            <person name="Borin S."/>
            <person name="Daffonchio D."/>
            <person name="Crotti E."/>
        </authorList>
    </citation>
    <scope>NUCLEOTIDE SEQUENCE [LARGE SCALE GENOMIC DNA]</scope>
    <source>
        <strain evidence="11 12">EV16P</strain>
    </source>
</reference>
<feature type="transmembrane region" description="Helical" evidence="8">
    <location>
        <begin position="378"/>
        <end position="400"/>
    </location>
</feature>
<evidence type="ECO:0000256" key="5">
    <source>
        <dbReference type="ARBA" id="ARBA00022692"/>
    </source>
</evidence>
<keyword evidence="6 8" id="KW-1133">Transmembrane helix</keyword>
<keyword evidence="12" id="KW-1185">Reference proteome</keyword>
<feature type="transmembrane region" description="Helical" evidence="8">
    <location>
        <begin position="279"/>
        <end position="299"/>
    </location>
</feature>
<keyword evidence="8" id="KW-0997">Cell inner membrane</keyword>
<protein>
    <recommendedName>
        <fullName evidence="8">Bcr/CflA family efflux transporter</fullName>
    </recommendedName>
</protein>
<comment type="similarity">
    <text evidence="2 8">Belongs to the major facilitator superfamily. Bcr/CmlA family.</text>
</comment>
<evidence type="ECO:0000256" key="2">
    <source>
        <dbReference type="ARBA" id="ARBA00006236"/>
    </source>
</evidence>
<evidence type="ECO:0000256" key="7">
    <source>
        <dbReference type="ARBA" id="ARBA00023136"/>
    </source>
</evidence>
<evidence type="ECO:0000256" key="4">
    <source>
        <dbReference type="ARBA" id="ARBA00022475"/>
    </source>
</evidence>
<feature type="transmembrane region" description="Helical" evidence="8">
    <location>
        <begin position="40"/>
        <end position="59"/>
    </location>
</feature>
<feature type="domain" description="Major facilitator superfamily (MFS) profile" evidence="10">
    <location>
        <begin position="44"/>
        <end position="431"/>
    </location>
</feature>
<dbReference type="InterPro" id="IPR004812">
    <property type="entry name" value="Efflux_drug-R_Bcr/CmlA"/>
</dbReference>
<sequence>MPSLFNHAARRAIPPDRKKEADKREDVVSKPGHDEKTRNFSTAQIMLMGLIFTVGPISTDMYLPAFPQIEHDLGQLPGSAQLTLTCWFVGLALGQFCLGPLSDRFGRLRPLQIGLGVYIVSTIILAMTHHYGAFCLMRFVSALGGAICSVAPRAIVRDVATGREAVKLMSQLTLVFGVGPILAPSLGSLLLALGHWRLIFWACVIAATLLLLGSSYILRETLPPERRFAIMPSEVLHRYLSLLREPVFLSTTLLTSFCSFVMFAYLANAPQLFEHILAFTPREFAIFFGVNAGGFILATQINGRLARRFSYVRVMETGIFLCLLSALALLAASESHLVGTHNPWPVCVTLVATTFFLGFISPNAGVMALAHHGHQAGAAAALLGTLNFGLGGSSGILMAFLNPQKVSSTAIGMLVGVTAILLCDIIRRRALKVNPLPLHEI</sequence>
<dbReference type="Pfam" id="PF07690">
    <property type="entry name" value="MFS_1"/>
    <property type="match status" value="1"/>
</dbReference>
<comment type="caution">
    <text evidence="11">The sequence shown here is derived from an EMBL/GenBank/DDBJ whole genome shotgun (WGS) entry which is preliminary data.</text>
</comment>
<keyword evidence="3 8" id="KW-0813">Transport</keyword>
<evidence type="ECO:0000256" key="8">
    <source>
        <dbReference type="RuleBase" id="RU365088"/>
    </source>
</evidence>
<keyword evidence="5 8" id="KW-0812">Transmembrane</keyword>
<feature type="compositionally biased region" description="Basic and acidic residues" evidence="9">
    <location>
        <begin position="13"/>
        <end position="35"/>
    </location>
</feature>
<gene>
    <name evidence="11" type="ORF">DOFOFD_03925</name>
</gene>
<evidence type="ECO:0000256" key="6">
    <source>
        <dbReference type="ARBA" id="ARBA00022989"/>
    </source>
</evidence>
<keyword evidence="4" id="KW-1003">Cell membrane</keyword>
<feature type="transmembrane region" description="Helical" evidence="8">
    <location>
        <begin position="168"/>
        <end position="192"/>
    </location>
</feature>
<feature type="transmembrane region" description="Helical" evidence="8">
    <location>
        <begin position="406"/>
        <end position="426"/>
    </location>
</feature>
<dbReference type="CDD" id="cd17320">
    <property type="entry name" value="MFS_MdfA_MDR_like"/>
    <property type="match status" value="1"/>
</dbReference>
<evidence type="ECO:0000256" key="1">
    <source>
        <dbReference type="ARBA" id="ARBA00004651"/>
    </source>
</evidence>
<dbReference type="InterPro" id="IPR011701">
    <property type="entry name" value="MFS"/>
</dbReference>
<feature type="transmembrane region" description="Helical" evidence="8">
    <location>
        <begin position="247"/>
        <end position="267"/>
    </location>
</feature>
<name>A0ABU7U2T3_9PROT</name>
<dbReference type="PANTHER" id="PTHR23502">
    <property type="entry name" value="MAJOR FACILITATOR SUPERFAMILY"/>
    <property type="match status" value="1"/>
</dbReference>
<feature type="transmembrane region" description="Helical" evidence="8">
    <location>
        <begin position="311"/>
        <end position="331"/>
    </location>
</feature>
<feature type="transmembrane region" description="Helical" evidence="8">
    <location>
        <begin position="343"/>
        <end position="366"/>
    </location>
</feature>
<dbReference type="PANTHER" id="PTHR23502:SF132">
    <property type="entry name" value="POLYAMINE TRANSPORTER 2-RELATED"/>
    <property type="match status" value="1"/>
</dbReference>